<accession>A0A371BY15</accession>
<dbReference type="AlphaFoldDB" id="A0A371BY15"/>
<reference evidence="1 2" key="1">
    <citation type="submission" date="2018-07" db="EMBL/GenBank/DDBJ databases">
        <title>Draft Genome Assemblies for Five Robust Yarrowia lipolytica Strains Exhibiting High Lipid Production and Pentose Sugar Utilization and Sugar Alcohol Secretion from Undetoxified Lignocellulosic Biomass Hydrolysates.</title>
        <authorList>
            <consortium name="DOE Joint Genome Institute"/>
            <person name="Walker C."/>
            <person name="Ryu S."/>
            <person name="Na H."/>
            <person name="Zane M."/>
            <person name="LaButti K."/>
            <person name="Lipzen A."/>
            <person name="Haridas S."/>
            <person name="Barry K."/>
            <person name="Grigoriev I.V."/>
            <person name="Quarterman J."/>
            <person name="Slininger P."/>
            <person name="Dien B."/>
            <person name="Trinh C.T."/>
        </authorList>
    </citation>
    <scope>NUCLEOTIDE SEQUENCE [LARGE SCALE GENOMIC DNA]</scope>
    <source>
        <strain evidence="1 2">YB392</strain>
    </source>
</reference>
<protein>
    <submittedName>
        <fullName evidence="1">Uncharacterized protein</fullName>
    </submittedName>
</protein>
<dbReference type="Proteomes" id="UP000256601">
    <property type="component" value="Unassembled WGS sequence"/>
</dbReference>
<gene>
    <name evidence="1" type="ORF">B0I71DRAFT_137158</name>
</gene>
<name>A0A371BY15_YARLL</name>
<proteinExistence type="predicted"/>
<sequence length="80" mass="8650">MPKANVAVTLLSLPVELYGFSAINYNQADLSLTAPSFWDLVNQCPILVRSSGEKSLVNVRVSHDSAGGVYHGVNRDCNDN</sequence>
<organism evidence="1 2">
    <name type="scientific">Yarrowia lipolytica</name>
    <name type="common">Candida lipolytica</name>
    <dbReference type="NCBI Taxonomy" id="4952"/>
    <lineage>
        <taxon>Eukaryota</taxon>
        <taxon>Fungi</taxon>
        <taxon>Dikarya</taxon>
        <taxon>Ascomycota</taxon>
        <taxon>Saccharomycotina</taxon>
        <taxon>Dipodascomycetes</taxon>
        <taxon>Dipodascales</taxon>
        <taxon>Dipodascales incertae sedis</taxon>
        <taxon>Yarrowia</taxon>
    </lineage>
</organism>
<dbReference type="EMBL" id="KZ859169">
    <property type="protein sequence ID" value="RDW22702.1"/>
    <property type="molecule type" value="Genomic_DNA"/>
</dbReference>
<evidence type="ECO:0000313" key="2">
    <source>
        <dbReference type="Proteomes" id="UP000256601"/>
    </source>
</evidence>
<evidence type="ECO:0000313" key="1">
    <source>
        <dbReference type="EMBL" id="RDW22702.1"/>
    </source>
</evidence>